<feature type="domain" description="HTH cro/C1-type" evidence="1">
    <location>
        <begin position="7"/>
        <end position="61"/>
    </location>
</feature>
<dbReference type="AlphaFoldDB" id="A0A844EK41"/>
<dbReference type="Gene3D" id="1.10.260.40">
    <property type="entry name" value="lambda repressor-like DNA-binding domains"/>
    <property type="match status" value="1"/>
</dbReference>
<dbReference type="SUPFAM" id="SSF47413">
    <property type="entry name" value="lambda repressor-like DNA-binding domains"/>
    <property type="match status" value="1"/>
</dbReference>
<evidence type="ECO:0000259" key="1">
    <source>
        <dbReference type="PROSITE" id="PS50943"/>
    </source>
</evidence>
<proteinExistence type="predicted"/>
<protein>
    <submittedName>
        <fullName evidence="2">Helix-turn-helix domain-containing protein</fullName>
    </submittedName>
</protein>
<dbReference type="GO" id="GO:0003677">
    <property type="term" value="F:DNA binding"/>
    <property type="evidence" value="ECO:0007669"/>
    <property type="project" value="InterPro"/>
</dbReference>
<evidence type="ECO:0000313" key="3">
    <source>
        <dbReference type="Proteomes" id="UP000491237"/>
    </source>
</evidence>
<sequence>MTVFDRIKKVADKRGLSLREVAKKAGMRSETAIYRYNQGVTPRNSTLIAISEVLNVSVGYLKGETDDDSQIRDKPTVDLNKDDAILTFDGKPIPEEDMELIKRLLGK</sequence>
<dbReference type="PROSITE" id="PS50943">
    <property type="entry name" value="HTH_CROC1"/>
    <property type="match status" value="1"/>
</dbReference>
<reference evidence="2 3" key="1">
    <citation type="submission" date="2019-11" db="EMBL/GenBank/DDBJ databases">
        <title>Draft Genome Sequence of Plant Growth-Promoting Rhizosphere-Associated Bacteria.</title>
        <authorList>
            <person name="Vasilyev I.Y."/>
            <person name="Radchenko V."/>
            <person name="Ilnitskaya E.V."/>
        </authorList>
    </citation>
    <scope>NUCLEOTIDE SEQUENCE [LARGE SCALE GENOMIC DNA]</scope>
    <source>
        <strain evidence="2 3">VRA_07sq_f</strain>
    </source>
</reference>
<dbReference type="Pfam" id="PF01381">
    <property type="entry name" value="HTH_3"/>
    <property type="match status" value="1"/>
</dbReference>
<dbReference type="SMART" id="SM00530">
    <property type="entry name" value="HTH_XRE"/>
    <property type="match status" value="1"/>
</dbReference>
<gene>
    <name evidence="2" type="ORF">GKC44_00550</name>
</gene>
<evidence type="ECO:0000313" key="2">
    <source>
        <dbReference type="EMBL" id="MSE19774.1"/>
    </source>
</evidence>
<dbReference type="EMBL" id="WKKY01000002">
    <property type="protein sequence ID" value="MSE19774.1"/>
    <property type="molecule type" value="Genomic_DNA"/>
</dbReference>
<dbReference type="InterPro" id="IPR001387">
    <property type="entry name" value="Cro/C1-type_HTH"/>
</dbReference>
<name>A0A844EK41_9LACO</name>
<dbReference type="CDD" id="cd00093">
    <property type="entry name" value="HTH_XRE"/>
    <property type="match status" value="1"/>
</dbReference>
<organism evidence="2 3">
    <name type="scientific">Lentilactobacillus parabuchneri</name>
    <dbReference type="NCBI Taxonomy" id="152331"/>
    <lineage>
        <taxon>Bacteria</taxon>
        <taxon>Bacillati</taxon>
        <taxon>Bacillota</taxon>
        <taxon>Bacilli</taxon>
        <taxon>Lactobacillales</taxon>
        <taxon>Lactobacillaceae</taxon>
        <taxon>Lentilactobacillus</taxon>
    </lineage>
</organism>
<dbReference type="InterPro" id="IPR010982">
    <property type="entry name" value="Lambda_DNA-bd_dom_sf"/>
</dbReference>
<comment type="caution">
    <text evidence="2">The sequence shown here is derived from an EMBL/GenBank/DDBJ whole genome shotgun (WGS) entry which is preliminary data.</text>
</comment>
<dbReference type="Proteomes" id="UP000491237">
    <property type="component" value="Unassembled WGS sequence"/>
</dbReference>
<accession>A0A844EK41</accession>